<dbReference type="NCBIfam" id="NF033707">
    <property type="entry name" value="T9SS_sortase"/>
    <property type="match status" value="1"/>
</dbReference>
<keyword evidence="4" id="KW-1185">Reference proteome</keyword>
<evidence type="ECO:0000259" key="2">
    <source>
        <dbReference type="Pfam" id="PF01364"/>
    </source>
</evidence>
<protein>
    <submittedName>
        <fullName evidence="3">Type IX secretion system sortase PorU</fullName>
    </submittedName>
</protein>
<accession>A0ABT8CTF7</accession>
<name>A0ABT8CTF7_9FLAO</name>
<dbReference type="InterPro" id="IPR001769">
    <property type="entry name" value="Gingipain"/>
</dbReference>
<dbReference type="Proteomes" id="UP001242368">
    <property type="component" value="Unassembled WGS sequence"/>
</dbReference>
<dbReference type="RefSeq" id="WP_290363742.1">
    <property type="nucleotide sequence ID" value="NZ_JAUFQU010000001.1"/>
</dbReference>
<dbReference type="EMBL" id="JAUFQU010000001">
    <property type="protein sequence ID" value="MDN3707788.1"/>
    <property type="molecule type" value="Genomic_DNA"/>
</dbReference>
<proteinExistence type="predicted"/>
<comment type="caution">
    <text evidence="3">The sequence shown here is derived from an EMBL/GenBank/DDBJ whole genome shotgun (WGS) entry which is preliminary data.</text>
</comment>
<evidence type="ECO:0000313" key="4">
    <source>
        <dbReference type="Proteomes" id="UP001242368"/>
    </source>
</evidence>
<evidence type="ECO:0000256" key="1">
    <source>
        <dbReference type="ARBA" id="ARBA00022729"/>
    </source>
</evidence>
<organism evidence="3 4">
    <name type="scientific">Paenimyroides ceti</name>
    <dbReference type="NCBI Taxonomy" id="395087"/>
    <lineage>
        <taxon>Bacteria</taxon>
        <taxon>Pseudomonadati</taxon>
        <taxon>Bacteroidota</taxon>
        <taxon>Flavobacteriia</taxon>
        <taxon>Flavobacteriales</taxon>
        <taxon>Flavobacteriaceae</taxon>
        <taxon>Paenimyroides</taxon>
    </lineage>
</organism>
<dbReference type="Gene3D" id="2.60.40.4070">
    <property type="match status" value="1"/>
</dbReference>
<dbReference type="InterPro" id="IPR029031">
    <property type="entry name" value="Gingipain_N_sf"/>
</dbReference>
<dbReference type="Gene3D" id="3.40.50.10390">
    <property type="entry name" value="Gingipain r, domain 1"/>
    <property type="match status" value="1"/>
</dbReference>
<feature type="domain" description="Gingipain" evidence="2">
    <location>
        <begin position="522"/>
        <end position="906"/>
    </location>
</feature>
<dbReference type="Pfam" id="PF01364">
    <property type="entry name" value="Peptidase_C25"/>
    <property type="match status" value="1"/>
</dbReference>
<gene>
    <name evidence="3" type="primary">porU</name>
    <name evidence="3" type="ORF">QW060_11765</name>
</gene>
<dbReference type="Gene3D" id="3.40.50.1460">
    <property type="match status" value="1"/>
</dbReference>
<evidence type="ECO:0000313" key="3">
    <source>
        <dbReference type="EMBL" id="MDN3707788.1"/>
    </source>
</evidence>
<sequence length="1276" mass="142256">MLLLWSAAFSQNNNTISLQWSDANYQISSSTAFLLPQFQIDNFSYNSADKTILYRNIYKDNALSNEKSLQVSNIQYQTIDINKYRNLDKNNIPSTLNATVISNKSRGQIYTTLSFNPIIREGSTYKKVISLTYSYIYNNIQSRAVANIARTNSVLSSGDWYKFKIGETGIYKIDKNFLVRLGIPANVDPRTIKIYGQGGKMLPLKNSDNTVFDLPEIAIQISGESDGQFNDSDYILFYGIGTKGWDPVHASHNNLYDDNSYYYITYGNGNGKRVTTMNQPNAGATVNYSSFDERVFHEQDLVNIAQLSRKWFGETFAATNQRTINLSLDQIDTAVPVRVEINAAASSVEVSSLAVNLNNQNIGTIELAKKDAFSVAAERFFRYETTLSSATANISLAFNNNGIPSAVGYLDFVAIEYTKQLRGYGKQFGFRVKDAATQVGVANYTISNASSIAQVWDVTDPYNAQNIANTSANLTFKAQLGEVKEYRAIDMSNLFTPEVITNSRVTNQNLKGNIFNDGDVDYLIICPDFLVTSANKLANFHRTSSNLNTKVVPLSLIYEEFSSGKQDVAAIRNFIRYVYMNASSENSRVKYVNLFGDGSHDYKNRIQNNTNVVPVFQAMDNNLNHNDTRRFNFNDQICYMTDDFYGLMDDNEGQLTNNQNYTGVDIALGRMLVSTVEQANNAVDKVVQYHQKDNSGRWKNVYLALADDVDALSDVNLQVTLEEMVTKLVEAKGAFNVRKVYTDSYVQEVVSGGPRYPKAKEDFLNAFNSGALMINYLGHGGINGLAAERLLEMYDIDNLANTGKYPLFAIVTCEYTQFDKVTEISGGQRLFLKKDAGVISLLATTRKIGIGNAENFTKRVSEYLFNIDGISSDNLTISEALRLTKNSYASNEKAVVFYIGDPALKLGIPKPKVELTHVNGSLVQDFTGSLRALDLVKIGGSVTDASGSLMSGFNGELAIQIFDKEIERTTLGNDGVTNGQGLITMDFKTLGETIFRGNATVTNGKFEIEFVVPKDIKIAIGEGKASFYAVKEGQILDDYTGYNNVLKIGGVNENAAEDNKAPQMKLYMNDESFISGNVTNESPLFLAYLEDENGINTASGIGHDMVAILDGDDNNPYVMNDYYETEPNNFRKGIVKFPFKDLEDGLHTLTFKAWDVYNNLATSEIQFIVAKNENITLEKVLNYPNPFVDYTEFWFQHNRPSETLQVQVQILTITGKIVKTINQTIVTEGNLSREIIWNGRDDFGDKIGKGVYIYKLKVKSLATGHQAEKIEKLVIL</sequence>
<dbReference type="InterPro" id="IPR029030">
    <property type="entry name" value="Caspase-like_dom_sf"/>
</dbReference>
<dbReference type="SUPFAM" id="SSF52129">
    <property type="entry name" value="Caspase-like"/>
    <property type="match status" value="1"/>
</dbReference>
<keyword evidence="1" id="KW-0732">Signal</keyword>
<reference evidence="4" key="1">
    <citation type="journal article" date="2019" name="Int. J. Syst. Evol. Microbiol.">
        <title>The Global Catalogue of Microorganisms (GCM) 10K type strain sequencing project: providing services to taxonomists for standard genome sequencing and annotation.</title>
        <authorList>
            <consortium name="The Broad Institute Genomics Platform"/>
            <consortium name="The Broad Institute Genome Sequencing Center for Infectious Disease"/>
            <person name="Wu L."/>
            <person name="Ma J."/>
        </authorList>
    </citation>
    <scope>NUCLEOTIDE SEQUENCE [LARGE SCALE GENOMIC DNA]</scope>
    <source>
        <strain evidence="4">CECT 7184</strain>
    </source>
</reference>
<dbReference type="CDD" id="cd02258">
    <property type="entry name" value="Peptidase_C25_N"/>
    <property type="match status" value="1"/>
</dbReference>